<dbReference type="Gene3D" id="3.30.70.1440">
    <property type="entry name" value="Multidrug efflux transporter AcrB pore domain"/>
    <property type="match status" value="1"/>
</dbReference>
<dbReference type="GO" id="GO:0042910">
    <property type="term" value="F:xenobiotic transmembrane transporter activity"/>
    <property type="evidence" value="ECO:0007669"/>
    <property type="project" value="TreeGrafter"/>
</dbReference>
<feature type="domain" description="SSD" evidence="2">
    <location>
        <begin position="342"/>
        <end position="487"/>
    </location>
</feature>
<dbReference type="InterPro" id="IPR001036">
    <property type="entry name" value="Acrflvin-R"/>
</dbReference>
<evidence type="ECO:0000256" key="1">
    <source>
        <dbReference type="SAM" id="Phobius"/>
    </source>
</evidence>
<gene>
    <name evidence="3" type="primary">swrC</name>
    <name evidence="3" type="ORF">SCFA_220029</name>
</gene>
<dbReference type="EMBL" id="CAADRM010000084">
    <property type="protein sequence ID" value="VFU13784.1"/>
    <property type="molecule type" value="Genomic_DNA"/>
</dbReference>
<dbReference type="Pfam" id="PF00873">
    <property type="entry name" value="ACR_tran"/>
    <property type="match status" value="1"/>
</dbReference>
<name>A0A485LY89_9ZZZZ</name>
<organism evidence="3">
    <name type="scientific">anaerobic digester metagenome</name>
    <dbReference type="NCBI Taxonomy" id="1263854"/>
    <lineage>
        <taxon>unclassified sequences</taxon>
        <taxon>metagenomes</taxon>
        <taxon>ecological metagenomes</taxon>
    </lineage>
</organism>
<dbReference type="Gene3D" id="3.30.70.1430">
    <property type="entry name" value="Multidrug efflux transporter AcrB pore domain"/>
    <property type="match status" value="2"/>
</dbReference>
<feature type="transmembrane region" description="Helical" evidence="1">
    <location>
        <begin position="885"/>
        <end position="905"/>
    </location>
</feature>
<feature type="transmembrane region" description="Helical" evidence="1">
    <location>
        <begin position="525"/>
        <end position="545"/>
    </location>
</feature>
<dbReference type="InterPro" id="IPR000731">
    <property type="entry name" value="SSD"/>
</dbReference>
<feature type="transmembrane region" description="Helical" evidence="1">
    <location>
        <begin position="859"/>
        <end position="878"/>
    </location>
</feature>
<dbReference type="Gene3D" id="1.20.1640.10">
    <property type="entry name" value="Multidrug efflux transporter AcrB transmembrane domain"/>
    <property type="match status" value="2"/>
</dbReference>
<feature type="transmembrane region" description="Helical" evidence="1">
    <location>
        <begin position="334"/>
        <end position="352"/>
    </location>
</feature>
<dbReference type="SUPFAM" id="SSF82866">
    <property type="entry name" value="Multidrug efflux transporter AcrB transmembrane domain"/>
    <property type="match status" value="2"/>
</dbReference>
<accession>A0A485LY89</accession>
<evidence type="ECO:0000313" key="3">
    <source>
        <dbReference type="EMBL" id="VFU13784.1"/>
    </source>
</evidence>
<protein>
    <submittedName>
        <fullName evidence="3">Swarming motility protein SwrC</fullName>
    </submittedName>
</protein>
<dbReference type="GO" id="GO:0005886">
    <property type="term" value="C:plasma membrane"/>
    <property type="evidence" value="ECO:0007669"/>
    <property type="project" value="TreeGrafter"/>
</dbReference>
<evidence type="ECO:0000259" key="2">
    <source>
        <dbReference type="PROSITE" id="PS50156"/>
    </source>
</evidence>
<dbReference type="AlphaFoldDB" id="A0A485LY89"/>
<feature type="transmembrane region" description="Helical" evidence="1">
    <location>
        <begin position="957"/>
        <end position="976"/>
    </location>
</feature>
<dbReference type="PROSITE" id="PS50156">
    <property type="entry name" value="SSD"/>
    <property type="match status" value="1"/>
</dbReference>
<keyword evidence="1" id="KW-1133">Transmembrane helix</keyword>
<feature type="transmembrane region" description="Helical" evidence="1">
    <location>
        <begin position="427"/>
        <end position="450"/>
    </location>
</feature>
<feature type="transmembrane region" description="Helical" evidence="1">
    <location>
        <begin position="988"/>
        <end position="1014"/>
    </location>
</feature>
<dbReference type="SUPFAM" id="SSF82714">
    <property type="entry name" value="Multidrug efflux transporter AcrB TolC docking domain, DN and DC subdomains"/>
    <property type="match status" value="2"/>
</dbReference>
<dbReference type="InterPro" id="IPR027463">
    <property type="entry name" value="AcrB_DN_DC_subdom"/>
</dbReference>
<feature type="transmembrane region" description="Helical" evidence="1">
    <location>
        <begin position="911"/>
        <end position="936"/>
    </location>
</feature>
<feature type="transmembrane region" description="Helical" evidence="1">
    <location>
        <begin position="359"/>
        <end position="379"/>
    </location>
</feature>
<sequence length="1033" mass="113086">MNLPQFSVKRRITITMLVLIITLFGLVSFSDLGLDLLPELEFPYVSVVTAYEGVGSEEIETLITKPIEESVSTVEGIKEVTSMTVEGISSVYCEFEWGTNLDFAAQDVREKISWITDFLPEDADTPMVLKFNTADMPILEYGVIGMENTRRLREFIDDVVKPRIERLEGIASVFIFGGKEREIQVLVDPQKLKNTGVTLDQVIAGIRAGNLNVSGGHVESWKKEYLIRTTGYYGDIEQARSTIISMSPDGRPVRISDVAEVRDSFKETRGFERTNSQPSVIIAVMKQSGVNTLKATERVKAELARIEKIMPEDVSLHLILDQGKMIRRSITATGTNALIGGLIAMGVIFLFLRAIRPTITIALAIPLSVIATFIGMKTLGYTFNIMTLGGIALGVGLLVDNAVVVIENTFRHLEEGASRHESAVRGASEVGLAITASTLTTVAVFLPMSLSQSIAGKLARPLSLTVCISLLASLFIAVTIIPAIAATIFKKEKSVYRRIESGGWTGWMRTRYASLLEKVVNRRRLTLGAAFLLFVAALACTSFLGTEFMPKQDIPLAMVNITLPEGMVLSETDHIARQVEDIFLKRPEVITCGSMVGVTVDAKYAAAQGQMTAGVNKARIFARFTEIEDRDKSAEMIVEEIRRELPVLQDVEYLFEDISGSLFGGGKPVEIHIYGSSLEKLDEIAGAAMLRLSAIEGLTDLDKSLKQSKPELHVSIDRDKAAKMGLSVAQVAATVETAMLGKVVSRFHDAGEEYDIRVRFQEAYRSTLDDLLRIPVTSPFGFSVPLSQVASLEESVGPITINRKDQNRVVTISGSTLGRDLGSIMRDVEQVMQELSMPEDYFYELGGTFEDMQTSFQELGKAFIVAIILIYMVMAAQFESLSQPFIVMFTLPLAYIGVVFGLMATGKALSVPAFMGLIILMGIVVNNGIVMIDYINRLRKAGMERSQAVIQGATVRLRPILITSLTTIAGMLPMAFSTSQGAEMRSPMAVAVAFGLLFAMALTLFVIPCAYSLVDSLSLKIRTKAGRIVVGEE</sequence>
<feature type="transmembrane region" description="Helical" evidence="1">
    <location>
        <begin position="462"/>
        <end position="489"/>
    </location>
</feature>
<keyword evidence="1" id="KW-0812">Transmembrane</keyword>
<keyword evidence="1" id="KW-0472">Membrane</keyword>
<feature type="transmembrane region" description="Helical" evidence="1">
    <location>
        <begin position="385"/>
        <end position="406"/>
    </location>
</feature>
<proteinExistence type="predicted"/>
<feature type="transmembrane region" description="Helical" evidence="1">
    <location>
        <begin position="12"/>
        <end position="30"/>
    </location>
</feature>
<dbReference type="Gene3D" id="3.30.70.1320">
    <property type="entry name" value="Multidrug efflux transporter AcrB pore domain like"/>
    <property type="match status" value="1"/>
</dbReference>
<dbReference type="PANTHER" id="PTHR32063">
    <property type="match status" value="1"/>
</dbReference>
<dbReference type="PANTHER" id="PTHR32063:SF0">
    <property type="entry name" value="SWARMING MOTILITY PROTEIN SWRC"/>
    <property type="match status" value="1"/>
</dbReference>
<reference evidence="3" key="1">
    <citation type="submission" date="2019-03" db="EMBL/GenBank/DDBJ databases">
        <authorList>
            <person name="Hao L."/>
        </authorList>
    </citation>
    <scope>NUCLEOTIDE SEQUENCE</scope>
</reference>
<dbReference type="PRINTS" id="PR00702">
    <property type="entry name" value="ACRIFLAVINRP"/>
</dbReference>
<dbReference type="SUPFAM" id="SSF82693">
    <property type="entry name" value="Multidrug efflux transporter AcrB pore domain, PN1, PN2, PC1 and PC2 subdomains"/>
    <property type="match status" value="3"/>
</dbReference>
<dbReference type="Gene3D" id="3.30.2090.10">
    <property type="entry name" value="Multidrug efflux transporter AcrB TolC docking domain, DN and DC subdomains"/>
    <property type="match status" value="2"/>
</dbReference>